<dbReference type="PROSITE" id="PS51257">
    <property type="entry name" value="PROKAR_LIPOPROTEIN"/>
    <property type="match status" value="1"/>
</dbReference>
<feature type="region of interest" description="Disordered" evidence="1">
    <location>
        <begin position="226"/>
        <end position="250"/>
    </location>
</feature>
<dbReference type="AlphaFoldDB" id="A0ABD5XYI8"/>
<reference evidence="2 3" key="1">
    <citation type="journal article" date="2019" name="Int. J. Syst. Evol. Microbiol.">
        <title>The Global Catalogue of Microorganisms (GCM) 10K type strain sequencing project: providing services to taxonomists for standard genome sequencing and annotation.</title>
        <authorList>
            <consortium name="The Broad Institute Genomics Platform"/>
            <consortium name="The Broad Institute Genome Sequencing Center for Infectious Disease"/>
            <person name="Wu L."/>
            <person name="Ma J."/>
        </authorList>
    </citation>
    <scope>NUCLEOTIDE SEQUENCE [LARGE SCALE GENOMIC DNA]</scope>
    <source>
        <strain evidence="2 3">DT92</strain>
    </source>
</reference>
<keyword evidence="3" id="KW-1185">Reference proteome</keyword>
<name>A0ABD5XYI8_9EURY</name>
<feature type="compositionally biased region" description="Basic and acidic residues" evidence="1">
    <location>
        <begin position="474"/>
        <end position="484"/>
    </location>
</feature>
<protein>
    <submittedName>
        <fullName evidence="2">Uncharacterized protein</fullName>
    </submittedName>
</protein>
<gene>
    <name evidence="2" type="ORF">ACFQRB_13165</name>
</gene>
<organism evidence="2 3">
    <name type="scientific">Halobaculum litoreum</name>
    <dbReference type="NCBI Taxonomy" id="3031998"/>
    <lineage>
        <taxon>Archaea</taxon>
        <taxon>Methanobacteriati</taxon>
        <taxon>Methanobacteriota</taxon>
        <taxon>Stenosarchaea group</taxon>
        <taxon>Halobacteria</taxon>
        <taxon>Halobacteriales</taxon>
        <taxon>Haloferacaceae</taxon>
        <taxon>Halobaculum</taxon>
    </lineage>
</organism>
<feature type="compositionally biased region" description="Basic residues" evidence="1">
    <location>
        <begin position="485"/>
        <end position="503"/>
    </location>
</feature>
<evidence type="ECO:0000313" key="3">
    <source>
        <dbReference type="Proteomes" id="UP001596368"/>
    </source>
</evidence>
<accession>A0ABD5XYI8</accession>
<sequence length="583" mass="62442">MYDRRDVLAGTAGVLATLTGGCLADGSNVRYPSGDGAGVTDAAAAAGADTPGTAAPRGAAAPEPSNPALADRTRRVADEIRWFAVTYPAAVAAYRRAVAGLASAAGALATRSTVAVDDVEALRDAAADRLAAADDAVGAHFHAPTRLRDRTALHLDVARKFARRGDHDRTREELGRLREFAAGMRTDPYVARALSRGPIRNRAVDRLRGGERDPARPMLFQLAWVGDDGRDRDGDDEASGPDTAPFDRAPGFRAYAFDRATEDPGSTRTSWSGRWESVGCSPPLTDADRGGVVDAYRPTFVRSGRASTLLVGAHRLDRTDRRRDFPDRRPRTRPGNAVLVQRYRDAATAARARSRLLDRVSREGTYPLGDATWDRVYYDRGGDVTYALACRAGEHLLVTGADRTAWEERVDWGGLHERTWLGVPDRARRGPPGGRGGRRGLRARRRRPRARRLRRRRLGARAVPRRRRRRRREVRPDVSRARRAGDRHRRPRRAGRRRRRRRDGRRDGVRQPAAGGGVAGAAGVAGALLAGVALLVGVVGGAGGAGGGQVFSFGQAVGPAVVASLAAGGVAAGSATLGAGVGE</sequence>
<feature type="compositionally biased region" description="Basic residues" evidence="1">
    <location>
        <begin position="436"/>
        <end position="473"/>
    </location>
</feature>
<evidence type="ECO:0000256" key="1">
    <source>
        <dbReference type="SAM" id="MobiDB-lite"/>
    </source>
</evidence>
<comment type="caution">
    <text evidence="2">The sequence shown here is derived from an EMBL/GenBank/DDBJ whole genome shotgun (WGS) entry which is preliminary data.</text>
</comment>
<dbReference type="Proteomes" id="UP001596368">
    <property type="component" value="Unassembled WGS sequence"/>
</dbReference>
<feature type="region of interest" description="Disordered" evidence="1">
    <location>
        <begin position="423"/>
        <end position="518"/>
    </location>
</feature>
<dbReference type="EMBL" id="JBHSZG010000001">
    <property type="protein sequence ID" value="MFC7137139.1"/>
    <property type="molecule type" value="Genomic_DNA"/>
</dbReference>
<feature type="compositionally biased region" description="Low complexity" evidence="1">
    <location>
        <begin position="43"/>
        <end position="62"/>
    </location>
</feature>
<feature type="region of interest" description="Disordered" evidence="1">
    <location>
        <begin position="43"/>
        <end position="70"/>
    </location>
</feature>
<evidence type="ECO:0000313" key="2">
    <source>
        <dbReference type="EMBL" id="MFC7137139.1"/>
    </source>
</evidence>
<proteinExistence type="predicted"/>